<feature type="compositionally biased region" description="Basic and acidic residues" evidence="6">
    <location>
        <begin position="339"/>
        <end position="349"/>
    </location>
</feature>
<reference evidence="8 9" key="1">
    <citation type="submission" date="2023-09" db="EMBL/GenBank/DDBJ databases">
        <authorList>
            <person name="Rey-Velasco X."/>
        </authorList>
    </citation>
    <scope>NUCLEOTIDE SEQUENCE [LARGE SCALE GENOMIC DNA]</scope>
    <source>
        <strain evidence="8 9">F394</strain>
    </source>
</reference>
<evidence type="ECO:0000256" key="3">
    <source>
        <dbReference type="ARBA" id="ARBA00022692"/>
    </source>
</evidence>
<feature type="transmembrane region" description="Helical" evidence="7">
    <location>
        <begin position="144"/>
        <end position="169"/>
    </location>
</feature>
<feature type="transmembrane region" description="Helical" evidence="7">
    <location>
        <begin position="101"/>
        <end position="124"/>
    </location>
</feature>
<sequence>MLRTASHHARRALGPSKYYGSGLLKVLMTDPIFLWAQAISFKTLVTLLPLLLLAAGVFGLILRGQDSFTTVASFLRTFLPPGQSDELVALVFELQKASGQLTIVGAAVFLFTVVTLFATLRYVVGAAMGERRHQMRSLFGGYAFDLRMMVQVGVLFLLSLAITAVATVIQSRSGAVAGEVGLDPALAEAAGGVVARVLLFVVPYVLTVGMLVQLYYYVPRPHPPWRSALWGAAVGAVVFEAAKRGFTFYATYLADFDRYAAQGPEAGALGGLGGVFGLVLAFVFWVYFSGLILVVGASVAALHERRHRPRRSRIRRLWTQMGATRRRRARASGGLLRRAGREAAGDGRAPDALGRSDPAPVVRPPS</sequence>
<evidence type="ECO:0000256" key="5">
    <source>
        <dbReference type="ARBA" id="ARBA00023136"/>
    </source>
</evidence>
<keyword evidence="2" id="KW-1003">Cell membrane</keyword>
<organism evidence="8 9">
    <name type="scientific">Rubrivirga litoralis</name>
    <dbReference type="NCBI Taxonomy" id="3075598"/>
    <lineage>
        <taxon>Bacteria</taxon>
        <taxon>Pseudomonadati</taxon>
        <taxon>Rhodothermota</taxon>
        <taxon>Rhodothermia</taxon>
        <taxon>Rhodothermales</taxon>
        <taxon>Rubricoccaceae</taxon>
        <taxon>Rubrivirga</taxon>
    </lineage>
</organism>
<keyword evidence="9" id="KW-1185">Reference proteome</keyword>
<keyword evidence="3 7" id="KW-0812">Transmembrane</keyword>
<name>A0ABU3BR79_9BACT</name>
<evidence type="ECO:0000256" key="1">
    <source>
        <dbReference type="ARBA" id="ARBA00004651"/>
    </source>
</evidence>
<accession>A0ABU3BR79</accession>
<dbReference type="PANTHER" id="PTHR30213:SF0">
    <property type="entry name" value="UPF0761 MEMBRANE PROTEIN YIHY"/>
    <property type="match status" value="1"/>
</dbReference>
<comment type="caution">
    <text evidence="8">The sequence shown here is derived from an EMBL/GenBank/DDBJ whole genome shotgun (WGS) entry which is preliminary data.</text>
</comment>
<evidence type="ECO:0000256" key="2">
    <source>
        <dbReference type="ARBA" id="ARBA00022475"/>
    </source>
</evidence>
<feature type="transmembrane region" description="Helical" evidence="7">
    <location>
        <begin position="228"/>
        <end position="252"/>
    </location>
</feature>
<evidence type="ECO:0000313" key="8">
    <source>
        <dbReference type="EMBL" id="MDT0631779.1"/>
    </source>
</evidence>
<protein>
    <submittedName>
        <fullName evidence="8">YihY/virulence factor BrkB family protein</fullName>
    </submittedName>
</protein>
<evidence type="ECO:0000256" key="7">
    <source>
        <dbReference type="SAM" id="Phobius"/>
    </source>
</evidence>
<dbReference type="Proteomes" id="UP001267426">
    <property type="component" value="Unassembled WGS sequence"/>
</dbReference>
<proteinExistence type="predicted"/>
<gene>
    <name evidence="8" type="ORF">RM540_08485</name>
</gene>
<evidence type="ECO:0000313" key="9">
    <source>
        <dbReference type="Proteomes" id="UP001267426"/>
    </source>
</evidence>
<evidence type="ECO:0000256" key="4">
    <source>
        <dbReference type="ARBA" id="ARBA00022989"/>
    </source>
</evidence>
<dbReference type="RefSeq" id="WP_311663123.1">
    <property type="nucleotide sequence ID" value="NZ_JAVRHT010000017.1"/>
</dbReference>
<feature type="region of interest" description="Disordered" evidence="6">
    <location>
        <begin position="325"/>
        <end position="366"/>
    </location>
</feature>
<dbReference type="InterPro" id="IPR017039">
    <property type="entry name" value="Virul_fac_BrkB"/>
</dbReference>
<dbReference type="PANTHER" id="PTHR30213">
    <property type="entry name" value="INNER MEMBRANE PROTEIN YHJD"/>
    <property type="match status" value="1"/>
</dbReference>
<dbReference type="EMBL" id="JAVRHT010000017">
    <property type="protein sequence ID" value="MDT0631779.1"/>
    <property type="molecule type" value="Genomic_DNA"/>
</dbReference>
<feature type="transmembrane region" description="Helical" evidence="7">
    <location>
        <begin position="272"/>
        <end position="302"/>
    </location>
</feature>
<keyword evidence="5 7" id="KW-0472">Membrane</keyword>
<feature type="transmembrane region" description="Helical" evidence="7">
    <location>
        <begin position="44"/>
        <end position="62"/>
    </location>
</feature>
<keyword evidence="4 7" id="KW-1133">Transmembrane helix</keyword>
<dbReference type="Pfam" id="PF03631">
    <property type="entry name" value="Virul_fac_BrkB"/>
    <property type="match status" value="1"/>
</dbReference>
<comment type="subcellular location">
    <subcellularLocation>
        <location evidence="1">Cell membrane</location>
        <topology evidence="1">Multi-pass membrane protein</topology>
    </subcellularLocation>
</comment>
<evidence type="ECO:0000256" key="6">
    <source>
        <dbReference type="SAM" id="MobiDB-lite"/>
    </source>
</evidence>
<feature type="transmembrane region" description="Helical" evidence="7">
    <location>
        <begin position="189"/>
        <end position="216"/>
    </location>
</feature>